<protein>
    <submittedName>
        <fullName evidence="3">Outer membrane lipoprotein carrier protein LolA</fullName>
    </submittedName>
</protein>
<gene>
    <name evidence="3" type="ORF">DRV84_12320</name>
</gene>
<dbReference type="Proteomes" id="UP000257131">
    <property type="component" value="Unassembled WGS sequence"/>
</dbReference>
<keyword evidence="3" id="KW-0449">Lipoprotein</keyword>
<reference evidence="3 4" key="1">
    <citation type="journal article" date="2017" name="Int. J. Syst. Evol. Microbiol.">
        <title>Rhodosalinus sediminis gen. nov., sp. nov., isolated from marine saltern.</title>
        <authorList>
            <person name="Guo L.Y."/>
            <person name="Ling S.K."/>
            <person name="Li C.M."/>
            <person name="Chen G.J."/>
            <person name="Du Z.J."/>
        </authorList>
    </citation>
    <scope>NUCLEOTIDE SEQUENCE [LARGE SCALE GENOMIC DNA]</scope>
    <source>
        <strain evidence="3 4">WDN1C137</strain>
    </source>
</reference>
<sequence>MSIKRTLTAGAVALLAAGPAAAEKLSLGAISGYLNGLGTVQADFTQIAADGSEQTGTLYIARPGRMRFEYDPPQETLVLAAAGAVAIFDDKGDARPETYPLDRTPLNLILAETVDLTRARMVTGHRETEGGATVVTAQDPERPDTGRLRLVFTGPPVALRQWQVIDAQGGVTTVMLHDMQMRADLPDRLFNIQLNTPEGGRR</sequence>
<dbReference type="Gene3D" id="2.50.20.10">
    <property type="entry name" value="Lipoprotein localisation LolA/LolB/LppX"/>
    <property type="match status" value="1"/>
</dbReference>
<feature type="signal peptide" evidence="2">
    <location>
        <begin position="1"/>
        <end position="22"/>
    </location>
</feature>
<accession>A0A3D9BP32</accession>
<organism evidence="3 4">
    <name type="scientific">Rhodosalinus sediminis</name>
    <dbReference type="NCBI Taxonomy" id="1940533"/>
    <lineage>
        <taxon>Bacteria</taxon>
        <taxon>Pseudomonadati</taxon>
        <taxon>Pseudomonadota</taxon>
        <taxon>Alphaproteobacteria</taxon>
        <taxon>Rhodobacterales</taxon>
        <taxon>Paracoccaceae</taxon>
        <taxon>Rhodosalinus</taxon>
    </lineage>
</organism>
<evidence type="ECO:0000313" key="4">
    <source>
        <dbReference type="Proteomes" id="UP000257131"/>
    </source>
</evidence>
<dbReference type="SUPFAM" id="SSF89392">
    <property type="entry name" value="Prokaryotic lipoproteins and lipoprotein localization factors"/>
    <property type="match status" value="1"/>
</dbReference>
<proteinExistence type="predicted"/>
<feature type="chain" id="PRO_5017768786" evidence="2">
    <location>
        <begin position="23"/>
        <end position="202"/>
    </location>
</feature>
<dbReference type="EMBL" id="QOHR01000020">
    <property type="protein sequence ID" value="REC55268.1"/>
    <property type="molecule type" value="Genomic_DNA"/>
</dbReference>
<dbReference type="Pfam" id="PF03548">
    <property type="entry name" value="LolA"/>
    <property type="match status" value="1"/>
</dbReference>
<dbReference type="InterPro" id="IPR004564">
    <property type="entry name" value="OM_lipoprot_carrier_LolA-like"/>
</dbReference>
<evidence type="ECO:0000256" key="1">
    <source>
        <dbReference type="ARBA" id="ARBA00022729"/>
    </source>
</evidence>
<keyword evidence="4" id="KW-1185">Reference proteome</keyword>
<dbReference type="PANTHER" id="PTHR35869:SF1">
    <property type="entry name" value="OUTER-MEMBRANE LIPOPROTEIN CARRIER PROTEIN"/>
    <property type="match status" value="1"/>
</dbReference>
<dbReference type="AlphaFoldDB" id="A0A3D9BP32"/>
<dbReference type="RefSeq" id="WP_115981139.1">
    <property type="nucleotide sequence ID" value="NZ_QOHR01000020.1"/>
</dbReference>
<name>A0A3D9BP32_9RHOB</name>
<dbReference type="OrthoDB" id="9800501at2"/>
<comment type="caution">
    <text evidence="3">The sequence shown here is derived from an EMBL/GenBank/DDBJ whole genome shotgun (WGS) entry which is preliminary data.</text>
</comment>
<evidence type="ECO:0000313" key="3">
    <source>
        <dbReference type="EMBL" id="REC55268.1"/>
    </source>
</evidence>
<dbReference type="PANTHER" id="PTHR35869">
    <property type="entry name" value="OUTER-MEMBRANE LIPOPROTEIN CARRIER PROTEIN"/>
    <property type="match status" value="1"/>
</dbReference>
<evidence type="ECO:0000256" key="2">
    <source>
        <dbReference type="SAM" id="SignalP"/>
    </source>
</evidence>
<dbReference type="InterPro" id="IPR029046">
    <property type="entry name" value="LolA/LolB/LppX"/>
</dbReference>
<dbReference type="CDD" id="cd16325">
    <property type="entry name" value="LolA"/>
    <property type="match status" value="1"/>
</dbReference>
<keyword evidence="1 2" id="KW-0732">Signal</keyword>